<dbReference type="GO" id="GO:0000166">
    <property type="term" value="F:nucleotide binding"/>
    <property type="evidence" value="ECO:0007669"/>
    <property type="project" value="UniProtKB-KW"/>
</dbReference>
<evidence type="ECO:0000313" key="6">
    <source>
        <dbReference type="EMBL" id="GAB61212.1"/>
    </source>
</evidence>
<protein>
    <recommendedName>
        <fullName evidence="8">Nucleotidyltransferase</fullName>
    </recommendedName>
</protein>
<dbReference type="EMBL" id="BAFH01000002">
    <property type="protein sequence ID" value="GAB61212.1"/>
    <property type="molecule type" value="Genomic_DNA"/>
</dbReference>
<accession>I3IHL7</accession>
<dbReference type="InterPro" id="IPR051813">
    <property type="entry name" value="HepT_RNase_toxin"/>
</dbReference>
<dbReference type="OrthoDB" id="9810538at2"/>
<keyword evidence="5" id="KW-0378">Hydrolase</keyword>
<reference evidence="6 7" key="1">
    <citation type="journal article" date="2012" name="FEBS Lett.">
        <title>Anammox organism KSU-1 expresses a NirK-type copper-containing nitrite reductase instead of a NirS-type with cytochrome cd1.</title>
        <authorList>
            <person name="Hira D."/>
            <person name="Toh H."/>
            <person name="Migita C.T."/>
            <person name="Okubo H."/>
            <person name="Nishiyama T."/>
            <person name="Hattori M."/>
            <person name="Furukawa K."/>
            <person name="Fujii T."/>
        </authorList>
    </citation>
    <scope>NUCLEOTIDE SEQUENCE [LARGE SCALE GENOMIC DNA]</scope>
</reference>
<evidence type="ECO:0000256" key="4">
    <source>
        <dbReference type="ARBA" id="ARBA00022741"/>
    </source>
</evidence>
<dbReference type="GO" id="GO:0004540">
    <property type="term" value="F:RNA nuclease activity"/>
    <property type="evidence" value="ECO:0007669"/>
    <property type="project" value="InterPro"/>
</dbReference>
<dbReference type="PANTHER" id="PTHR34139">
    <property type="entry name" value="UPF0331 PROTEIN MJ0127"/>
    <property type="match status" value="1"/>
</dbReference>
<evidence type="ECO:0000256" key="2">
    <source>
        <dbReference type="ARBA" id="ARBA00022649"/>
    </source>
</evidence>
<evidence type="ECO:0000256" key="1">
    <source>
        <dbReference type="ARBA" id="ARBA00022553"/>
    </source>
</evidence>
<evidence type="ECO:0000256" key="5">
    <source>
        <dbReference type="ARBA" id="ARBA00022801"/>
    </source>
</evidence>
<organism evidence="6 7">
    <name type="scientific">Candidatus Jettenia caeni</name>
    <dbReference type="NCBI Taxonomy" id="247490"/>
    <lineage>
        <taxon>Bacteria</taxon>
        <taxon>Pseudomonadati</taxon>
        <taxon>Planctomycetota</taxon>
        <taxon>Candidatus Brocadiia</taxon>
        <taxon>Candidatus Brocadiales</taxon>
        <taxon>Candidatus Brocadiaceae</taxon>
        <taxon>Candidatus Jettenia</taxon>
    </lineage>
</organism>
<comment type="caution">
    <text evidence="6">The sequence shown here is derived from an EMBL/GenBank/DDBJ whole genome shotgun (WGS) entry which is preliminary data.</text>
</comment>
<proteinExistence type="predicted"/>
<name>I3IHL7_9BACT</name>
<keyword evidence="2" id="KW-1277">Toxin-antitoxin system</keyword>
<dbReference type="GO" id="GO:0110001">
    <property type="term" value="C:toxin-antitoxin complex"/>
    <property type="evidence" value="ECO:0007669"/>
    <property type="project" value="InterPro"/>
</dbReference>
<keyword evidence="4" id="KW-0547">Nucleotide-binding</keyword>
<dbReference type="STRING" id="247490.KSU1_B0355"/>
<evidence type="ECO:0000313" key="7">
    <source>
        <dbReference type="Proteomes" id="UP000002985"/>
    </source>
</evidence>
<evidence type="ECO:0000256" key="3">
    <source>
        <dbReference type="ARBA" id="ARBA00022722"/>
    </source>
</evidence>
<dbReference type="InterPro" id="IPR008201">
    <property type="entry name" value="HepT-like"/>
</dbReference>
<dbReference type="PANTHER" id="PTHR34139:SF1">
    <property type="entry name" value="RNASE MJ1380-RELATED"/>
    <property type="match status" value="1"/>
</dbReference>
<gene>
    <name evidence="6" type="ORF">KSU1_B0355</name>
</gene>
<keyword evidence="1" id="KW-0597">Phosphoprotein</keyword>
<dbReference type="AlphaFoldDB" id="I3IHL7"/>
<dbReference type="Pfam" id="PF01934">
    <property type="entry name" value="HepT-like"/>
    <property type="match status" value="1"/>
</dbReference>
<dbReference type="Proteomes" id="UP000002985">
    <property type="component" value="Unassembled WGS sequence"/>
</dbReference>
<sequence>MKRDEIYLKHIIDAINNIEVFIDKMGKDEFMKNKLVQSATIRQLEIIGEAVKNVSSHLRKSYSDISWKDIADLRDKLIHEYFGVDIQLVWIICVRDIPTLKKDVVKIIHDLEKNE</sequence>
<evidence type="ECO:0008006" key="8">
    <source>
        <dbReference type="Google" id="ProtNLM"/>
    </source>
</evidence>
<dbReference type="eggNOG" id="COG2361">
    <property type="taxonomic scope" value="Bacteria"/>
</dbReference>
<dbReference type="GO" id="GO:0016787">
    <property type="term" value="F:hydrolase activity"/>
    <property type="evidence" value="ECO:0007669"/>
    <property type="project" value="UniProtKB-KW"/>
</dbReference>
<keyword evidence="7" id="KW-1185">Reference proteome</keyword>
<keyword evidence="3" id="KW-0540">Nuclease</keyword>